<dbReference type="PANTHER" id="PTHR43531">
    <property type="entry name" value="PROTEIN ICFG"/>
    <property type="match status" value="1"/>
</dbReference>
<comment type="caution">
    <text evidence="8">The sequence shown here is derived from an EMBL/GenBank/DDBJ whole genome shotgun (WGS) entry which is preliminary data.</text>
</comment>
<dbReference type="PROSITE" id="PS50885">
    <property type="entry name" value="HAMP"/>
    <property type="match status" value="1"/>
</dbReference>
<protein>
    <recommendedName>
        <fullName evidence="10">Chemotaxis protein</fullName>
    </recommendedName>
</protein>
<dbReference type="GO" id="GO:0005886">
    <property type="term" value="C:plasma membrane"/>
    <property type="evidence" value="ECO:0007669"/>
    <property type="project" value="TreeGrafter"/>
</dbReference>
<feature type="region of interest" description="Disordered" evidence="4">
    <location>
        <begin position="428"/>
        <end position="448"/>
    </location>
</feature>
<evidence type="ECO:0000313" key="9">
    <source>
        <dbReference type="Proteomes" id="UP000078529"/>
    </source>
</evidence>
<keyword evidence="5" id="KW-0812">Transmembrane</keyword>
<sequence>MKIGIGTKLGSGFLAVLAMTGFVGYAGYTSLVQSNEQLSLFTHRPFVQMETTNQILTELERLRRFSRYVMLADDAKTRDSFQAQHEAAWKNIDTLVERYLGAVSPDHLAEVSDIRTSMTQLKPVTDKMMAMAIETDPNEAQNALRLGQAGLEEETKLLDGAMAGASGAEARAARLRAELAMTRAALAALAVSVEKDEALSQLASAELDRQIAQVRADLSALGGLVPASDAVRALDAQWTRQAAALRQAGDLELENRNARFITAADTEQRPLMTAVSKRVGELATRAKSISDEYIASGRESFVNTVWFLIASMTVAFLIGVCVAILLSRSIARRLSRSVVQAQAIGRGDLTANVEARGTDQIADLLRAMSVMTERLRETAVEVTVSAQQVAAGSMQSAATAEQLSSGSSEQAAASEQASAAVEQMTANVRQNADSASQTEKIASTAAESAERGGKAVARSVEAMRMIAEKIAIVEDIARQTDLLALNAAIEAARAGHHGKGFAVVASEVRKLAERSQVAAQEIGKLSGETLVVAEEAGALLGHLIPDIRRTAELVTEISAACREQSVGADQINQAIVQLDQVTQANASAASEMAATAEQLSSEARSLNVRAGFFKVPDAAAAQGGGAMPQSREVEPARRASSPLLRFLGRRAAAPVAANAERGATLDRLSA</sequence>
<name>A0A175RX05_9HYPH</name>
<evidence type="ECO:0000259" key="7">
    <source>
        <dbReference type="PROSITE" id="PS50885"/>
    </source>
</evidence>
<dbReference type="PANTHER" id="PTHR43531:SF11">
    <property type="entry name" value="METHYL-ACCEPTING CHEMOTAXIS PROTEIN 3"/>
    <property type="match status" value="1"/>
</dbReference>
<organism evidence="8 9">
    <name type="scientific">Aureimonas ureilytica</name>
    <dbReference type="NCBI Taxonomy" id="401562"/>
    <lineage>
        <taxon>Bacteria</taxon>
        <taxon>Pseudomonadati</taxon>
        <taxon>Pseudomonadota</taxon>
        <taxon>Alphaproteobacteria</taxon>
        <taxon>Hyphomicrobiales</taxon>
        <taxon>Aurantimonadaceae</taxon>
        <taxon>Aureimonas</taxon>
    </lineage>
</organism>
<dbReference type="InterPro" id="IPR051310">
    <property type="entry name" value="MCP_chemotaxis"/>
</dbReference>
<dbReference type="InterPro" id="IPR024478">
    <property type="entry name" value="HlyB_4HB_MCP"/>
</dbReference>
<dbReference type="EMBL" id="LDQA01000002">
    <property type="protein sequence ID" value="KTR08325.1"/>
    <property type="molecule type" value="Genomic_DNA"/>
</dbReference>
<gene>
    <name evidence="8" type="ORF">NS365_01245</name>
</gene>
<accession>A0A175RX05</accession>
<evidence type="ECO:0000256" key="3">
    <source>
        <dbReference type="PROSITE-ProRule" id="PRU00284"/>
    </source>
</evidence>
<evidence type="ECO:0008006" key="10">
    <source>
        <dbReference type="Google" id="ProtNLM"/>
    </source>
</evidence>
<evidence type="ECO:0000256" key="1">
    <source>
        <dbReference type="ARBA" id="ARBA00022500"/>
    </source>
</evidence>
<feature type="domain" description="Methyl-accepting transducer" evidence="6">
    <location>
        <begin position="385"/>
        <end position="600"/>
    </location>
</feature>
<keyword evidence="3" id="KW-0807">Transducer</keyword>
<dbReference type="GO" id="GO:0007165">
    <property type="term" value="P:signal transduction"/>
    <property type="evidence" value="ECO:0007669"/>
    <property type="project" value="UniProtKB-KW"/>
</dbReference>
<dbReference type="SMART" id="SM00304">
    <property type="entry name" value="HAMP"/>
    <property type="match status" value="1"/>
</dbReference>
<evidence type="ECO:0000256" key="4">
    <source>
        <dbReference type="SAM" id="MobiDB-lite"/>
    </source>
</evidence>
<dbReference type="CDD" id="cd06225">
    <property type="entry name" value="HAMP"/>
    <property type="match status" value="1"/>
</dbReference>
<feature type="domain" description="HAMP" evidence="7">
    <location>
        <begin position="328"/>
        <end position="380"/>
    </location>
</feature>
<dbReference type="SUPFAM" id="SSF58104">
    <property type="entry name" value="Methyl-accepting chemotaxis protein (MCP) signaling domain"/>
    <property type="match status" value="1"/>
</dbReference>
<dbReference type="InterPro" id="IPR003660">
    <property type="entry name" value="HAMP_dom"/>
</dbReference>
<dbReference type="PROSITE" id="PS50111">
    <property type="entry name" value="CHEMOTAXIS_TRANSDUC_2"/>
    <property type="match status" value="1"/>
</dbReference>
<dbReference type="Pfam" id="PF00672">
    <property type="entry name" value="HAMP"/>
    <property type="match status" value="1"/>
</dbReference>
<evidence type="ECO:0000256" key="5">
    <source>
        <dbReference type="SAM" id="Phobius"/>
    </source>
</evidence>
<dbReference type="GO" id="GO:0006935">
    <property type="term" value="P:chemotaxis"/>
    <property type="evidence" value="ECO:0007669"/>
    <property type="project" value="UniProtKB-KW"/>
</dbReference>
<keyword evidence="5" id="KW-0472">Membrane</keyword>
<evidence type="ECO:0000259" key="6">
    <source>
        <dbReference type="PROSITE" id="PS50111"/>
    </source>
</evidence>
<feature type="region of interest" description="Disordered" evidence="4">
    <location>
        <begin position="400"/>
        <end position="419"/>
    </location>
</feature>
<dbReference type="Pfam" id="PF00015">
    <property type="entry name" value="MCPsignal"/>
    <property type="match status" value="1"/>
</dbReference>
<evidence type="ECO:0000256" key="2">
    <source>
        <dbReference type="ARBA" id="ARBA00029447"/>
    </source>
</evidence>
<feature type="compositionally biased region" description="Polar residues" evidence="4">
    <location>
        <begin position="428"/>
        <end position="441"/>
    </location>
</feature>
<dbReference type="Pfam" id="PF12729">
    <property type="entry name" value="4HB_MCP_1"/>
    <property type="match status" value="1"/>
</dbReference>
<feature type="transmembrane region" description="Helical" evidence="5">
    <location>
        <begin position="305"/>
        <end position="326"/>
    </location>
</feature>
<dbReference type="PATRIC" id="fig|401562.4.peg.1357"/>
<proteinExistence type="inferred from homology"/>
<dbReference type="InterPro" id="IPR004089">
    <property type="entry name" value="MCPsignal_dom"/>
</dbReference>
<dbReference type="InterPro" id="IPR004090">
    <property type="entry name" value="Chemotax_Me-accpt_rcpt"/>
</dbReference>
<dbReference type="GO" id="GO:0004888">
    <property type="term" value="F:transmembrane signaling receptor activity"/>
    <property type="evidence" value="ECO:0007669"/>
    <property type="project" value="InterPro"/>
</dbReference>
<keyword evidence="1" id="KW-0145">Chemotaxis</keyword>
<dbReference type="Gene3D" id="1.10.287.950">
    <property type="entry name" value="Methyl-accepting chemotaxis protein"/>
    <property type="match status" value="1"/>
</dbReference>
<evidence type="ECO:0000313" key="8">
    <source>
        <dbReference type="EMBL" id="KTR08325.1"/>
    </source>
</evidence>
<keyword evidence="9" id="KW-1185">Reference proteome</keyword>
<feature type="transmembrane region" description="Helical" evidence="5">
    <location>
        <begin position="12"/>
        <end position="31"/>
    </location>
</feature>
<dbReference type="RefSeq" id="WP_082684345.1">
    <property type="nucleotide sequence ID" value="NZ_LDQA01000002.1"/>
</dbReference>
<dbReference type="AlphaFoldDB" id="A0A175RX05"/>
<dbReference type="Proteomes" id="UP000078529">
    <property type="component" value="Unassembled WGS sequence"/>
</dbReference>
<dbReference type="PRINTS" id="PR00260">
    <property type="entry name" value="CHEMTRNSDUCR"/>
</dbReference>
<dbReference type="SMART" id="SM00283">
    <property type="entry name" value="MA"/>
    <property type="match status" value="1"/>
</dbReference>
<keyword evidence="5" id="KW-1133">Transmembrane helix</keyword>
<reference evidence="8 9" key="1">
    <citation type="journal article" date="2016" name="Front. Microbiol.">
        <title>Genomic Resource of Rice Seed Associated Bacteria.</title>
        <authorList>
            <person name="Midha S."/>
            <person name="Bansal K."/>
            <person name="Sharma S."/>
            <person name="Kumar N."/>
            <person name="Patil P.P."/>
            <person name="Chaudhry V."/>
            <person name="Patil P.B."/>
        </authorList>
    </citation>
    <scope>NUCLEOTIDE SEQUENCE [LARGE SCALE GENOMIC DNA]</scope>
    <source>
        <strain evidence="8 9">NS365</strain>
    </source>
</reference>
<comment type="similarity">
    <text evidence="2">Belongs to the methyl-accepting chemotaxis (MCP) protein family.</text>
</comment>